<keyword evidence="2" id="KW-1185">Reference proteome</keyword>
<dbReference type="Proteomes" id="UP000243488">
    <property type="component" value="Chromosome"/>
</dbReference>
<dbReference type="RefSeq" id="WP_080050438.1">
    <property type="nucleotide sequence ID" value="NZ_CP020100.1"/>
</dbReference>
<accession>A0A1V0B6P8</accession>
<sequence length="717" mass="78062">MGSSSKKPKATLFFFDIHMGLGLPVDEVVEIKASGKRAWRGSVTTNSQIVINAPELFGGPEAEGGIAGTLDVLMGDESQGVLPRLAAMLGGVAPAFRGITTAFFSGMVGANNPYPKPWEFLRRGGNRLWGADAPWYPEKQFIWLASGEIKAMNPVHILYQIRTSKHFRGWPRAWLDDAAWRAAADTCYDEGVGLCLEWRRSDSFKSFSDAVCEHIGAEVFDDRKTGLISIRLIRDDYDPESLPLFDEDSGLLEILEDEVATINDMPSELLVKYVDAIDGEEKTVRISNAAVAARGWRSSETVDYPGAPTAEITARFGQRDMAIKTSGLHRYKAVFDRRARGLNIGDPIRIRSLRRGIETVVVRVGKIEDGSLLDGRITLTLVQDVFGLPSNSFVTVPPAGWEPPDRTPQTITTRRLFEVPYRDLAARVDPANLALIDPTAAYLASVAVPPTMMSLSYSLTTRVGSTGDFIDQGHADWCPTGLLTDAIGKTTTAITLSAFSRLDDVEVGSAALLGDEIVRVDAINIDGAVTIARGCIDTVPATHAAGTRIWFYQDWAGEDETAYSLSTSMQAKLLTNTSSGQLDPALAGTDSLTLQARQGRPYPPGQFRLDGSYYPASIEGDVVITWTHRDRLGQADQLIDTQFGSTGPEAGTTYSARLLRADTQAVLTTQTGISGTTVTLTTAYEGQVIAELWSVRGGMESHQRHRHQFERIEPAGP</sequence>
<dbReference type="KEGG" id="ppha:BVH74_12780"/>
<dbReference type="STRING" id="1931241.BVH74_12780"/>
<evidence type="ECO:0008006" key="3">
    <source>
        <dbReference type="Google" id="ProtNLM"/>
    </source>
</evidence>
<proteinExistence type="predicted"/>
<dbReference type="AlphaFoldDB" id="A0A1V0B6P8"/>
<gene>
    <name evidence="1" type="ORF">BVH74_12780</name>
</gene>
<organism evidence="1 2">
    <name type="scientific">Halopseudomonas phragmitis</name>
    <dbReference type="NCBI Taxonomy" id="1931241"/>
    <lineage>
        <taxon>Bacteria</taxon>
        <taxon>Pseudomonadati</taxon>
        <taxon>Pseudomonadota</taxon>
        <taxon>Gammaproteobacteria</taxon>
        <taxon>Pseudomonadales</taxon>
        <taxon>Pseudomonadaceae</taxon>
        <taxon>Halopseudomonas</taxon>
    </lineage>
</organism>
<dbReference type="EMBL" id="CP020100">
    <property type="protein sequence ID" value="AQZ95570.1"/>
    <property type="molecule type" value="Genomic_DNA"/>
</dbReference>
<evidence type="ECO:0000313" key="2">
    <source>
        <dbReference type="Proteomes" id="UP000243488"/>
    </source>
</evidence>
<evidence type="ECO:0000313" key="1">
    <source>
        <dbReference type="EMBL" id="AQZ95570.1"/>
    </source>
</evidence>
<reference evidence="1 2" key="1">
    <citation type="submission" date="2017-03" db="EMBL/GenBank/DDBJ databases">
        <title>Complete genome sequence of the novel DNRA strain Pseudomonas sp. S-6-2 isolated from Chinese polluted river sediment. Journal of Biotechnology.</title>
        <authorList>
            <person name="Li J."/>
            <person name="Xiang F."/>
            <person name="Wang L."/>
            <person name="Xi L."/>
            <person name="Liu J."/>
        </authorList>
    </citation>
    <scope>NUCLEOTIDE SEQUENCE [LARGE SCALE GENOMIC DNA]</scope>
    <source>
        <strain evidence="1 2">S-6-2</strain>
    </source>
</reference>
<name>A0A1V0B6P8_9GAMM</name>
<protein>
    <recommendedName>
        <fullName evidence="3">Tip attachment protein J domain-containing protein</fullName>
    </recommendedName>
</protein>